<organism evidence="2 3">
    <name type="scientific">Calidifontibacter indicus</name>
    <dbReference type="NCBI Taxonomy" id="419650"/>
    <lineage>
        <taxon>Bacteria</taxon>
        <taxon>Bacillati</taxon>
        <taxon>Actinomycetota</taxon>
        <taxon>Actinomycetes</taxon>
        <taxon>Micrococcales</taxon>
        <taxon>Dermacoccaceae</taxon>
        <taxon>Calidifontibacter</taxon>
    </lineage>
</organism>
<gene>
    <name evidence="2" type="ORF">DFJ65_2947</name>
</gene>
<name>A0A3D9UTL1_9MICO</name>
<keyword evidence="1" id="KW-1133">Transmembrane helix</keyword>
<dbReference type="Proteomes" id="UP000256253">
    <property type="component" value="Unassembled WGS sequence"/>
</dbReference>
<keyword evidence="1" id="KW-0472">Membrane</keyword>
<dbReference type="OrthoDB" id="123261at2"/>
<accession>A0A3D9UTL1</accession>
<dbReference type="EMBL" id="QTUA01000001">
    <property type="protein sequence ID" value="REF31863.1"/>
    <property type="molecule type" value="Genomic_DNA"/>
</dbReference>
<keyword evidence="3" id="KW-1185">Reference proteome</keyword>
<feature type="transmembrane region" description="Helical" evidence="1">
    <location>
        <begin position="53"/>
        <end position="75"/>
    </location>
</feature>
<comment type="caution">
    <text evidence="2">The sequence shown here is derived from an EMBL/GenBank/DDBJ whole genome shotgun (WGS) entry which is preliminary data.</text>
</comment>
<dbReference type="RefSeq" id="WP_115923646.1">
    <property type="nucleotide sequence ID" value="NZ_QTUA01000001.1"/>
</dbReference>
<evidence type="ECO:0000313" key="2">
    <source>
        <dbReference type="EMBL" id="REF31863.1"/>
    </source>
</evidence>
<evidence type="ECO:0000256" key="1">
    <source>
        <dbReference type="SAM" id="Phobius"/>
    </source>
</evidence>
<sequence>MQHDPDKPPPANKSLLVLAGVLLVIPCLALVPVGWYASADDPRAHDIAGWPIFIWYQMLMVPITALFTVAAFFVVKKARPHVPVHAVGRHAADDGADVQHPGADA</sequence>
<reference evidence="2 3" key="1">
    <citation type="submission" date="2018-08" db="EMBL/GenBank/DDBJ databases">
        <title>Sequencing the genomes of 1000 actinobacteria strains.</title>
        <authorList>
            <person name="Klenk H.-P."/>
        </authorList>
    </citation>
    <scope>NUCLEOTIDE SEQUENCE [LARGE SCALE GENOMIC DNA]</scope>
    <source>
        <strain evidence="2 3">DSM 22967</strain>
    </source>
</reference>
<evidence type="ECO:0000313" key="3">
    <source>
        <dbReference type="Proteomes" id="UP000256253"/>
    </source>
</evidence>
<protein>
    <submittedName>
        <fullName evidence="2">Uncharacterized protein DUF3311</fullName>
    </submittedName>
</protein>
<proteinExistence type="predicted"/>
<keyword evidence="1" id="KW-0812">Transmembrane</keyword>
<dbReference type="AlphaFoldDB" id="A0A3D9UTL1"/>